<dbReference type="Proteomes" id="UP000195402">
    <property type="component" value="Unassembled WGS sequence"/>
</dbReference>
<dbReference type="EMBL" id="MVGT01004176">
    <property type="protein sequence ID" value="OVA01150.1"/>
    <property type="molecule type" value="Genomic_DNA"/>
</dbReference>
<name>A0A200PSI0_MACCD</name>
<comment type="caution">
    <text evidence="2">The sequence shown here is derived from an EMBL/GenBank/DDBJ whole genome shotgun (WGS) entry which is preliminary data.</text>
</comment>
<accession>A0A200PSI0</accession>
<keyword evidence="3" id="KW-1185">Reference proteome</keyword>
<dbReference type="AlphaFoldDB" id="A0A200PSI0"/>
<reference evidence="2 3" key="1">
    <citation type="journal article" date="2017" name="Mol. Plant">
        <title>The Genome of Medicinal Plant Macleaya cordata Provides New Insights into Benzylisoquinoline Alkaloids Metabolism.</title>
        <authorList>
            <person name="Liu X."/>
            <person name="Liu Y."/>
            <person name="Huang P."/>
            <person name="Ma Y."/>
            <person name="Qing Z."/>
            <person name="Tang Q."/>
            <person name="Cao H."/>
            <person name="Cheng P."/>
            <person name="Zheng Y."/>
            <person name="Yuan Z."/>
            <person name="Zhou Y."/>
            <person name="Liu J."/>
            <person name="Tang Z."/>
            <person name="Zhuo Y."/>
            <person name="Zhang Y."/>
            <person name="Yu L."/>
            <person name="Huang J."/>
            <person name="Yang P."/>
            <person name="Peng Q."/>
            <person name="Zhang J."/>
            <person name="Jiang W."/>
            <person name="Zhang Z."/>
            <person name="Lin K."/>
            <person name="Ro D.K."/>
            <person name="Chen X."/>
            <person name="Xiong X."/>
            <person name="Shang Y."/>
            <person name="Huang S."/>
            <person name="Zeng J."/>
        </authorList>
    </citation>
    <scope>NUCLEOTIDE SEQUENCE [LARGE SCALE GENOMIC DNA]</scope>
    <source>
        <strain evidence="3">cv. BLH2017</strain>
        <tissue evidence="2">Root</tissue>
    </source>
</reference>
<gene>
    <name evidence="2" type="ORF">BVC80_1809g9</name>
</gene>
<dbReference type="InParanoid" id="A0A200PSI0"/>
<evidence type="ECO:0000313" key="3">
    <source>
        <dbReference type="Proteomes" id="UP000195402"/>
    </source>
</evidence>
<proteinExistence type="predicted"/>
<protein>
    <submittedName>
        <fullName evidence="2">Uncharacterized protein</fullName>
    </submittedName>
</protein>
<organism evidence="2 3">
    <name type="scientific">Macleaya cordata</name>
    <name type="common">Five-seeded plume-poppy</name>
    <name type="synonym">Bocconia cordata</name>
    <dbReference type="NCBI Taxonomy" id="56857"/>
    <lineage>
        <taxon>Eukaryota</taxon>
        <taxon>Viridiplantae</taxon>
        <taxon>Streptophyta</taxon>
        <taxon>Embryophyta</taxon>
        <taxon>Tracheophyta</taxon>
        <taxon>Spermatophyta</taxon>
        <taxon>Magnoliopsida</taxon>
        <taxon>Ranunculales</taxon>
        <taxon>Papaveraceae</taxon>
        <taxon>Papaveroideae</taxon>
        <taxon>Macleaya</taxon>
    </lineage>
</organism>
<evidence type="ECO:0000313" key="2">
    <source>
        <dbReference type="EMBL" id="OVA01150.1"/>
    </source>
</evidence>
<evidence type="ECO:0000256" key="1">
    <source>
        <dbReference type="SAM" id="MobiDB-lite"/>
    </source>
</evidence>
<feature type="region of interest" description="Disordered" evidence="1">
    <location>
        <begin position="1"/>
        <end position="25"/>
    </location>
</feature>
<sequence>MDSSLQPDWPHNINNNNGDHENHHLDQLHIPGGGFHLFKLFAEGLLTYMEVQADGFLFGFNLQVFLSFSSPFTFPAVSSISSSDLHNNSNNHHRRP</sequence>